<dbReference type="EMBL" id="DF968181">
    <property type="protein sequence ID" value="GAP40395.1"/>
    <property type="molecule type" value="Genomic_DNA"/>
</dbReference>
<dbReference type="STRING" id="1678840.ATC1_13369"/>
<feature type="binding site" evidence="1">
    <location>
        <begin position="69"/>
        <end position="71"/>
    </location>
    <ligand>
        <name>L-histidine</name>
        <dbReference type="ChEBI" id="CHEBI:57595"/>
    </ligand>
</feature>
<evidence type="ECO:0000313" key="3">
    <source>
        <dbReference type="EMBL" id="GAP40395.1"/>
    </source>
</evidence>
<keyword evidence="3" id="KW-0808">Transferase</keyword>
<dbReference type="Proteomes" id="UP000053370">
    <property type="component" value="Unassembled WGS sequence"/>
</dbReference>
<dbReference type="GO" id="GO:0016757">
    <property type="term" value="F:glycosyltransferase activity"/>
    <property type="evidence" value="ECO:0007669"/>
    <property type="project" value="UniProtKB-KW"/>
</dbReference>
<reference evidence="3" key="1">
    <citation type="journal article" date="2015" name="Genome Announc.">
        <title>Draft Genome Sequence of Anaerolineae Strain TC1, a Novel Isolate from a Methanogenic Wastewater Treatment System.</title>
        <authorList>
            <person name="Matsuura N."/>
            <person name="Tourlousse D.M."/>
            <person name="Sun L."/>
            <person name="Toyonaga M."/>
            <person name="Kuroda K."/>
            <person name="Ohashi A."/>
            <person name="Cruz R."/>
            <person name="Yamaguchi T."/>
            <person name="Sekiguchi Y."/>
        </authorList>
    </citation>
    <scope>NUCLEOTIDE SEQUENCE [LARGE SCALE GENOMIC DNA]</scope>
    <source>
        <strain evidence="3">TC1</strain>
    </source>
</reference>
<dbReference type="SUPFAM" id="SSF55681">
    <property type="entry name" value="Class II aaRS and biotin synthetases"/>
    <property type="match status" value="1"/>
</dbReference>
<keyword evidence="4" id="KW-1185">Reference proteome</keyword>
<dbReference type="InterPro" id="IPR041715">
    <property type="entry name" value="HisRS-like_core"/>
</dbReference>
<dbReference type="PANTHER" id="PTHR11476">
    <property type="entry name" value="HISTIDYL-TRNA SYNTHETASE"/>
    <property type="match status" value="1"/>
</dbReference>
<feature type="binding site" evidence="1">
    <location>
        <position position="109"/>
    </location>
    <ligand>
        <name>L-histidine</name>
        <dbReference type="ChEBI" id="CHEBI:57595"/>
    </ligand>
</feature>
<dbReference type="GO" id="GO:0005737">
    <property type="term" value="C:cytoplasm"/>
    <property type="evidence" value="ECO:0007669"/>
    <property type="project" value="InterPro"/>
</dbReference>
<proteinExistence type="predicted"/>
<dbReference type="RefSeq" id="WP_062279643.1">
    <property type="nucleotide sequence ID" value="NZ_DF968181.1"/>
</dbReference>
<gene>
    <name evidence="3" type="ORF">ATC1_13369</name>
</gene>
<dbReference type="PANTHER" id="PTHR11476:SF7">
    <property type="entry name" value="HISTIDINE--TRNA LIGASE"/>
    <property type="match status" value="1"/>
</dbReference>
<evidence type="ECO:0000259" key="2">
    <source>
        <dbReference type="Pfam" id="PF13393"/>
    </source>
</evidence>
<dbReference type="InterPro" id="IPR004516">
    <property type="entry name" value="HisRS/HisZ"/>
</dbReference>
<dbReference type="PIRSF" id="PIRSF001549">
    <property type="entry name" value="His-tRNA_synth"/>
    <property type="match status" value="1"/>
</dbReference>
<accession>A0A0S7BPU3</accession>
<name>A0A0S7BPU3_9CHLR</name>
<feature type="domain" description="Class II Histidinyl-tRNA synthetase (HisRS)-like catalytic core" evidence="2">
    <location>
        <begin position="7"/>
        <end position="304"/>
    </location>
</feature>
<organism evidence="3">
    <name type="scientific">Flexilinea flocculi</name>
    <dbReference type="NCBI Taxonomy" id="1678840"/>
    <lineage>
        <taxon>Bacteria</taxon>
        <taxon>Bacillati</taxon>
        <taxon>Chloroflexota</taxon>
        <taxon>Anaerolineae</taxon>
        <taxon>Anaerolineales</taxon>
        <taxon>Anaerolineaceae</taxon>
        <taxon>Flexilinea</taxon>
    </lineage>
</organism>
<protein>
    <submittedName>
        <fullName evidence="3">ATP phosphoribosyltransferase regulatory subunit HisZ</fullName>
    </submittedName>
</protein>
<feature type="binding site" evidence="1">
    <location>
        <position position="96"/>
    </location>
    <ligand>
        <name>L-histidine</name>
        <dbReference type="ChEBI" id="CHEBI:57595"/>
    </ligand>
</feature>
<evidence type="ECO:0000256" key="1">
    <source>
        <dbReference type="PIRSR" id="PIRSR001549-1"/>
    </source>
</evidence>
<evidence type="ECO:0000313" key="4">
    <source>
        <dbReference type="Proteomes" id="UP000053370"/>
    </source>
</evidence>
<dbReference type="AlphaFoldDB" id="A0A0S7BPU3"/>
<feature type="binding site" evidence="1">
    <location>
        <begin position="258"/>
        <end position="259"/>
    </location>
    <ligand>
        <name>L-histidine</name>
        <dbReference type="ChEBI" id="CHEBI:57595"/>
    </ligand>
</feature>
<feature type="binding site" evidence="1">
    <location>
        <position position="113"/>
    </location>
    <ligand>
        <name>L-histidine</name>
        <dbReference type="ChEBI" id="CHEBI:57595"/>
    </ligand>
</feature>
<sequence>MEKILETLRKSEQIAYQFRSIFEHYGYQKFRMAKFEAYDFYTHYKDFLADSPILTFTDFSGKLMALKPDVTMSIVKNTRATGKCPEKLYYMESVYRLSREVREFKEIFQIGLEYIGKVSAYTQVEVINLALKCLACIDENYVLGVSHMGFLSGFFDAIPVDQTEKRTLLDCLESKNLHELNRLIGQYHLDDQLGKQLKVLAGIGGSMETELQKINGLILNEKMQIAYEDLQSLYDVLKRNQLSRSMRMDFSLTTDEKYYNGLVFRGYVMSVPKAILSGGQYDNLLIRMHKPDLQAIGFAIYFDEMERVLKQPENNSYDMVILYDDNSDLSVLYEEVEDLICNGKRVYVGETIPQKIIGTVYCKMERNRRVEIQI</sequence>
<dbReference type="Gene3D" id="3.30.930.10">
    <property type="entry name" value="Bira Bifunctional Protein, Domain 2"/>
    <property type="match status" value="1"/>
</dbReference>
<dbReference type="Pfam" id="PF13393">
    <property type="entry name" value="tRNA-synt_His"/>
    <property type="match status" value="1"/>
</dbReference>
<keyword evidence="3" id="KW-0328">Glycosyltransferase</keyword>
<dbReference type="InterPro" id="IPR045864">
    <property type="entry name" value="aa-tRNA-synth_II/BPL/LPL"/>
</dbReference>